<keyword evidence="2" id="KW-1185">Reference proteome</keyword>
<gene>
    <name evidence="1" type="ORF">ACH5RR_011666</name>
</gene>
<dbReference type="InterPro" id="IPR053288">
    <property type="entry name" value="TGD_Bridge_Protein"/>
</dbReference>
<proteinExistence type="predicted"/>
<sequence length="134" mass="14051">MNGKTLFSNALHESNSSSLWKIKGIGGKRRKHQADKRFSVTEFLNENGKRLEEAVVGPGGGIGVGCGVGVGLGMVGGVGVGGSMWNHLKMVFGIGIGCGVGVGFGYGQGFGIGITLDDLRSRLFPPKRKSKRLF</sequence>
<comment type="caution">
    <text evidence="1">The sequence shown here is derived from an EMBL/GenBank/DDBJ whole genome shotgun (WGS) entry which is preliminary data.</text>
</comment>
<evidence type="ECO:0000313" key="1">
    <source>
        <dbReference type="EMBL" id="KAL3527010.1"/>
    </source>
</evidence>
<dbReference type="PANTHER" id="PTHR34201">
    <property type="entry name" value="GLYCINE-RICH PROTEIN"/>
    <property type="match status" value="1"/>
</dbReference>
<dbReference type="Proteomes" id="UP001630127">
    <property type="component" value="Unassembled WGS sequence"/>
</dbReference>
<dbReference type="AlphaFoldDB" id="A0ABD3A962"/>
<reference evidence="1 2" key="1">
    <citation type="submission" date="2024-11" db="EMBL/GenBank/DDBJ databases">
        <title>A near-complete genome assembly of Cinchona calisaya.</title>
        <authorList>
            <person name="Lian D.C."/>
            <person name="Zhao X.W."/>
            <person name="Wei L."/>
        </authorList>
    </citation>
    <scope>NUCLEOTIDE SEQUENCE [LARGE SCALE GENOMIC DNA]</scope>
    <source>
        <tissue evidence="1">Nenye</tissue>
    </source>
</reference>
<dbReference type="EMBL" id="JBJUIK010000005">
    <property type="protein sequence ID" value="KAL3527010.1"/>
    <property type="molecule type" value="Genomic_DNA"/>
</dbReference>
<name>A0ABD3A962_9GENT</name>
<evidence type="ECO:0000313" key="2">
    <source>
        <dbReference type="Proteomes" id="UP001630127"/>
    </source>
</evidence>
<protein>
    <recommendedName>
        <fullName evidence="3">Glycine-rich protein</fullName>
    </recommendedName>
</protein>
<evidence type="ECO:0008006" key="3">
    <source>
        <dbReference type="Google" id="ProtNLM"/>
    </source>
</evidence>
<organism evidence="1 2">
    <name type="scientific">Cinchona calisaya</name>
    <dbReference type="NCBI Taxonomy" id="153742"/>
    <lineage>
        <taxon>Eukaryota</taxon>
        <taxon>Viridiplantae</taxon>
        <taxon>Streptophyta</taxon>
        <taxon>Embryophyta</taxon>
        <taxon>Tracheophyta</taxon>
        <taxon>Spermatophyta</taxon>
        <taxon>Magnoliopsida</taxon>
        <taxon>eudicotyledons</taxon>
        <taxon>Gunneridae</taxon>
        <taxon>Pentapetalae</taxon>
        <taxon>asterids</taxon>
        <taxon>lamiids</taxon>
        <taxon>Gentianales</taxon>
        <taxon>Rubiaceae</taxon>
        <taxon>Cinchonoideae</taxon>
        <taxon>Cinchoneae</taxon>
        <taxon>Cinchona</taxon>
    </lineage>
</organism>
<dbReference type="PANTHER" id="PTHR34201:SF6">
    <property type="entry name" value="GLYCINE-RICH PROTEIN"/>
    <property type="match status" value="1"/>
</dbReference>
<accession>A0ABD3A962</accession>